<organism evidence="1 2">
    <name type="scientific">Clostridium neuense</name>
    <dbReference type="NCBI Taxonomy" id="1728934"/>
    <lineage>
        <taxon>Bacteria</taxon>
        <taxon>Bacillati</taxon>
        <taxon>Bacillota</taxon>
        <taxon>Clostridia</taxon>
        <taxon>Eubacteriales</taxon>
        <taxon>Clostridiaceae</taxon>
        <taxon>Clostridium</taxon>
    </lineage>
</organism>
<keyword evidence="2" id="KW-1185">Reference proteome</keyword>
<reference evidence="1 2" key="1">
    <citation type="submission" date="2024-11" db="EMBL/GenBank/DDBJ databases">
        <authorList>
            <person name="Heng Y.C."/>
            <person name="Lim A.C.H."/>
            <person name="Lee J.K.Y."/>
            <person name="Kittelmann S."/>
        </authorList>
    </citation>
    <scope>NUCLEOTIDE SEQUENCE [LARGE SCALE GENOMIC DNA]</scope>
    <source>
        <strain evidence="1 2">WILCCON 0114</strain>
    </source>
</reference>
<protein>
    <recommendedName>
        <fullName evidence="3">Lysophospholipase</fullName>
    </recommendedName>
</protein>
<evidence type="ECO:0000313" key="1">
    <source>
        <dbReference type="EMBL" id="MFL0252015.1"/>
    </source>
</evidence>
<evidence type="ECO:0000313" key="2">
    <source>
        <dbReference type="Proteomes" id="UP001623592"/>
    </source>
</evidence>
<evidence type="ECO:0008006" key="3">
    <source>
        <dbReference type="Google" id="ProtNLM"/>
    </source>
</evidence>
<dbReference type="EMBL" id="JBJIAA010000014">
    <property type="protein sequence ID" value="MFL0252015.1"/>
    <property type="molecule type" value="Genomic_DNA"/>
</dbReference>
<sequence>MVRTKIYPGYRHEILNYLDIRDEVEDGIIEFVKYIIQIDNLEY</sequence>
<accession>A0ABW8TIX9</accession>
<dbReference type="Proteomes" id="UP001623592">
    <property type="component" value="Unassembled WGS sequence"/>
</dbReference>
<name>A0ABW8TIX9_9CLOT</name>
<gene>
    <name evidence="1" type="ORF">ACJDT4_16465</name>
</gene>
<proteinExistence type="predicted"/>
<comment type="caution">
    <text evidence="1">The sequence shown here is derived from an EMBL/GenBank/DDBJ whole genome shotgun (WGS) entry which is preliminary data.</text>
</comment>
<dbReference type="RefSeq" id="WP_406788667.1">
    <property type="nucleotide sequence ID" value="NZ_JBJIAA010000014.1"/>
</dbReference>